<keyword evidence="19" id="KW-1185">Reference proteome</keyword>
<dbReference type="PROSITE" id="PS50011">
    <property type="entry name" value="PROTEIN_KINASE_DOM"/>
    <property type="match status" value="1"/>
</dbReference>
<evidence type="ECO:0000256" key="13">
    <source>
        <dbReference type="PROSITE-ProRule" id="PRU10141"/>
    </source>
</evidence>
<dbReference type="InterPro" id="IPR000961">
    <property type="entry name" value="AGC-kinase_C"/>
</dbReference>
<feature type="binding site" evidence="13">
    <location>
        <position position="137"/>
    </location>
    <ligand>
        <name>ATP</name>
        <dbReference type="ChEBI" id="CHEBI:30616"/>
    </ligand>
</feature>
<keyword evidence="14" id="KW-0175">Coiled coil</keyword>
<dbReference type="GO" id="GO:0071944">
    <property type="term" value="C:cell periphery"/>
    <property type="evidence" value="ECO:0007669"/>
    <property type="project" value="UniProtKB-ARBA"/>
</dbReference>
<evidence type="ECO:0000256" key="6">
    <source>
        <dbReference type="ARBA" id="ARBA00022553"/>
    </source>
</evidence>
<evidence type="ECO:0000256" key="5">
    <source>
        <dbReference type="ARBA" id="ARBA00022527"/>
    </source>
</evidence>
<evidence type="ECO:0000256" key="14">
    <source>
        <dbReference type="SAM" id="Coils"/>
    </source>
</evidence>
<gene>
    <name evidence="18" type="ORF">NSK_004214</name>
</gene>
<dbReference type="Proteomes" id="UP000355283">
    <property type="component" value="Unassembled WGS sequence"/>
</dbReference>
<proteinExistence type="inferred from homology"/>
<dbReference type="SUPFAM" id="SSF56112">
    <property type="entry name" value="Protein kinase-like (PK-like)"/>
    <property type="match status" value="1"/>
</dbReference>
<feature type="compositionally biased region" description="Pro residues" evidence="15">
    <location>
        <begin position="291"/>
        <end position="315"/>
    </location>
</feature>
<evidence type="ECO:0000313" key="18">
    <source>
        <dbReference type="EMBL" id="TFJ84223.1"/>
    </source>
</evidence>
<feature type="coiled-coil region" evidence="14">
    <location>
        <begin position="33"/>
        <end position="91"/>
    </location>
</feature>
<dbReference type="InterPro" id="IPR008271">
    <property type="entry name" value="Ser/Thr_kinase_AS"/>
</dbReference>
<dbReference type="Gene3D" id="1.10.510.10">
    <property type="entry name" value="Transferase(Phosphotransferase) domain 1"/>
    <property type="match status" value="2"/>
</dbReference>
<evidence type="ECO:0000256" key="10">
    <source>
        <dbReference type="ARBA" id="ARBA00022840"/>
    </source>
</evidence>
<keyword evidence="6" id="KW-0597">Phosphoprotein</keyword>
<dbReference type="FunFam" id="1.10.510.10:FF:000057">
    <property type="entry name" value="Non-specific serine/threonine protein kinase"/>
    <property type="match status" value="1"/>
</dbReference>
<evidence type="ECO:0000256" key="8">
    <source>
        <dbReference type="ARBA" id="ARBA00022741"/>
    </source>
</evidence>
<evidence type="ECO:0000259" key="17">
    <source>
        <dbReference type="PROSITE" id="PS51285"/>
    </source>
</evidence>
<evidence type="ECO:0000256" key="3">
    <source>
        <dbReference type="ARBA" id="ARBA00012513"/>
    </source>
</evidence>
<dbReference type="Pfam" id="PF00069">
    <property type="entry name" value="Pkinase"/>
    <property type="match status" value="2"/>
</dbReference>
<dbReference type="PROSITE" id="PS51285">
    <property type="entry name" value="AGC_KINASE_CTER"/>
    <property type="match status" value="1"/>
</dbReference>
<evidence type="ECO:0000256" key="15">
    <source>
        <dbReference type="SAM" id="MobiDB-lite"/>
    </source>
</evidence>
<name>A0A4D9D2I0_9STRA</name>
<dbReference type="GO" id="GO:0004674">
    <property type="term" value="F:protein serine/threonine kinase activity"/>
    <property type="evidence" value="ECO:0007669"/>
    <property type="project" value="UniProtKB-KW"/>
</dbReference>
<feature type="domain" description="AGC-kinase C-terminal" evidence="17">
    <location>
        <begin position="431"/>
        <end position="524"/>
    </location>
</feature>
<dbReference type="PROSITE" id="PS00108">
    <property type="entry name" value="PROTEIN_KINASE_ST"/>
    <property type="match status" value="1"/>
</dbReference>
<evidence type="ECO:0000256" key="7">
    <source>
        <dbReference type="ARBA" id="ARBA00022679"/>
    </source>
</evidence>
<protein>
    <recommendedName>
        <fullName evidence="3">non-specific serine/threonine protein kinase</fullName>
        <ecNumber evidence="3">2.7.11.1</ecNumber>
    </recommendedName>
</protein>
<dbReference type="PANTHER" id="PTHR22988">
    <property type="entry name" value="MYOTONIC DYSTROPHY S/T KINASE-RELATED"/>
    <property type="match status" value="1"/>
</dbReference>
<feature type="region of interest" description="Disordered" evidence="15">
    <location>
        <begin position="265"/>
        <end position="319"/>
    </location>
</feature>
<evidence type="ECO:0000256" key="2">
    <source>
        <dbReference type="ARBA" id="ARBA00009903"/>
    </source>
</evidence>
<evidence type="ECO:0000256" key="4">
    <source>
        <dbReference type="ARBA" id="ARBA00022490"/>
    </source>
</evidence>
<dbReference type="FunFam" id="1.10.510.10:FF:000086">
    <property type="entry name" value="Non-specific serine/threonine protein kinase"/>
    <property type="match status" value="1"/>
</dbReference>
<reference evidence="18 19" key="1">
    <citation type="submission" date="2019-01" db="EMBL/GenBank/DDBJ databases">
        <title>Nuclear Genome Assembly of the Microalgal Biofuel strain Nannochloropsis salina CCMP1776.</title>
        <authorList>
            <person name="Hovde B."/>
        </authorList>
    </citation>
    <scope>NUCLEOTIDE SEQUENCE [LARGE SCALE GENOMIC DNA]</scope>
    <source>
        <strain evidence="18 19">CCMP1776</strain>
    </source>
</reference>
<dbReference type="InterPro" id="IPR000719">
    <property type="entry name" value="Prot_kinase_dom"/>
</dbReference>
<evidence type="ECO:0000256" key="12">
    <source>
        <dbReference type="ARBA" id="ARBA00048679"/>
    </source>
</evidence>
<dbReference type="AlphaFoldDB" id="A0A4D9D2I0"/>
<feature type="domain" description="Protein kinase" evidence="16">
    <location>
        <begin position="98"/>
        <end position="428"/>
    </location>
</feature>
<comment type="catalytic activity">
    <reaction evidence="11">
        <text>L-threonyl-[protein] + ATP = O-phospho-L-threonyl-[protein] + ADP + H(+)</text>
        <dbReference type="Rhea" id="RHEA:46608"/>
        <dbReference type="Rhea" id="RHEA-COMP:11060"/>
        <dbReference type="Rhea" id="RHEA-COMP:11605"/>
        <dbReference type="ChEBI" id="CHEBI:15378"/>
        <dbReference type="ChEBI" id="CHEBI:30013"/>
        <dbReference type="ChEBI" id="CHEBI:30616"/>
        <dbReference type="ChEBI" id="CHEBI:61977"/>
        <dbReference type="ChEBI" id="CHEBI:456216"/>
        <dbReference type="EC" id="2.7.11.1"/>
    </reaction>
</comment>
<keyword evidence="4" id="KW-0963">Cytoplasm</keyword>
<keyword evidence="9" id="KW-0418">Kinase</keyword>
<keyword evidence="7" id="KW-0808">Transferase</keyword>
<dbReference type="PROSITE" id="PS00107">
    <property type="entry name" value="PROTEIN_KINASE_ATP"/>
    <property type="match status" value="1"/>
</dbReference>
<dbReference type="EC" id="2.7.11.1" evidence="3"/>
<dbReference type="SMART" id="SM00220">
    <property type="entry name" value="S_TKc"/>
    <property type="match status" value="1"/>
</dbReference>
<evidence type="ECO:0000259" key="16">
    <source>
        <dbReference type="PROSITE" id="PS50011"/>
    </source>
</evidence>
<dbReference type="InterPro" id="IPR011009">
    <property type="entry name" value="Kinase-like_dom_sf"/>
</dbReference>
<evidence type="ECO:0000256" key="9">
    <source>
        <dbReference type="ARBA" id="ARBA00022777"/>
    </source>
</evidence>
<keyword evidence="5" id="KW-0723">Serine/threonine-protein kinase</keyword>
<organism evidence="18 19">
    <name type="scientific">Nannochloropsis salina CCMP1776</name>
    <dbReference type="NCBI Taxonomy" id="1027361"/>
    <lineage>
        <taxon>Eukaryota</taxon>
        <taxon>Sar</taxon>
        <taxon>Stramenopiles</taxon>
        <taxon>Ochrophyta</taxon>
        <taxon>Eustigmatophyceae</taxon>
        <taxon>Eustigmatales</taxon>
        <taxon>Monodopsidaceae</taxon>
        <taxon>Microchloropsis</taxon>
        <taxon>Microchloropsis salina</taxon>
    </lineage>
</organism>
<keyword evidence="8 13" id="KW-0547">Nucleotide-binding</keyword>
<comment type="catalytic activity">
    <reaction evidence="12">
        <text>L-seryl-[protein] + ATP = O-phospho-L-seryl-[protein] + ADP + H(+)</text>
        <dbReference type="Rhea" id="RHEA:17989"/>
        <dbReference type="Rhea" id="RHEA-COMP:9863"/>
        <dbReference type="Rhea" id="RHEA-COMP:11604"/>
        <dbReference type="ChEBI" id="CHEBI:15378"/>
        <dbReference type="ChEBI" id="CHEBI:29999"/>
        <dbReference type="ChEBI" id="CHEBI:30616"/>
        <dbReference type="ChEBI" id="CHEBI:83421"/>
        <dbReference type="ChEBI" id="CHEBI:456216"/>
        <dbReference type="EC" id="2.7.11.1"/>
    </reaction>
</comment>
<dbReference type="Gene3D" id="3.30.200.20">
    <property type="entry name" value="Phosphorylase Kinase, domain 1"/>
    <property type="match status" value="1"/>
</dbReference>
<comment type="caution">
    <text evidence="18">The sequence shown here is derived from an EMBL/GenBank/DDBJ whole genome shotgun (WGS) entry which is preliminary data.</text>
</comment>
<sequence length="549" mass="61967">MAMTWLRGGKGNGPGGEKVVVDAEATDKADRMQAYLEEKYERLKRDKEEEQDRRASLEETMARLNLDDAQKEHYRQELERMEAEYRTEQQRRLTTNDFDPLVIIGRGAFGEVRLVRKRADGEIYAMKSMIKEAMVRKNQVGHVRAERDVLAVADNPWIVTLHYSFQDDHMLHMVMEFLPGGDLMTLLIREDTFPEAATRQYMAEMIMAVASVHALGYIHRDLKPDNILLDWEGHLKLSDMGLCKKMETGEAHLLTDNASLSIHASPHGAGACPTPPASAHFAPPPHHHPHPQYPPLVHPPPSQPPPSPSSLPPSSPARDRRLAYSTVGTPDYIAPEVLMQKGYGKECDWWSLGVIMYECLVGYTPFYAEEPVMTCRKILRWQQHLEVPGEVRARVSPACLDFMFSLMAPAERRLGRHGWEEIKAHPWFAESGLDWDALKTAPAPYKPEGWEVLRAMLEDLRQVPKEDVRYRPLLEQITANFDDFPETEGGLGAVGGGGAAGRKEKGHEFIGYTYKRGSKLVVRSAMEVGLFGPPLREGSREELMGEEEA</sequence>
<dbReference type="GO" id="GO:0005737">
    <property type="term" value="C:cytoplasm"/>
    <property type="evidence" value="ECO:0007669"/>
    <property type="project" value="UniProtKB-SubCell"/>
</dbReference>
<dbReference type="CDD" id="cd21742">
    <property type="entry name" value="MobB_NDR_LATS-like"/>
    <property type="match status" value="1"/>
</dbReference>
<evidence type="ECO:0000256" key="11">
    <source>
        <dbReference type="ARBA" id="ARBA00047899"/>
    </source>
</evidence>
<dbReference type="PANTHER" id="PTHR22988:SF76">
    <property type="entry name" value="CHROMOSOME UNDETERMINED SCAFFOLD_135, WHOLE GENOME SHOTGUN SEQUENCE"/>
    <property type="match status" value="1"/>
</dbReference>
<dbReference type="OrthoDB" id="3638488at2759"/>
<dbReference type="FunFam" id="3.30.200.20:FF:000192">
    <property type="entry name" value="Serine/threonine-protein kinase cot-1"/>
    <property type="match status" value="1"/>
</dbReference>
<keyword evidence="10 13" id="KW-0067">ATP-binding</keyword>
<dbReference type="InterPro" id="IPR059233">
    <property type="entry name" value="MobB_NdrA/B/Cbk1"/>
</dbReference>
<dbReference type="InterPro" id="IPR050839">
    <property type="entry name" value="Rho-assoc_Ser/Thr_Kinase"/>
</dbReference>
<dbReference type="InterPro" id="IPR017441">
    <property type="entry name" value="Protein_kinase_ATP_BS"/>
</dbReference>
<evidence type="ECO:0000256" key="1">
    <source>
        <dbReference type="ARBA" id="ARBA00004496"/>
    </source>
</evidence>
<dbReference type="EMBL" id="SDOX01000019">
    <property type="protein sequence ID" value="TFJ84223.1"/>
    <property type="molecule type" value="Genomic_DNA"/>
</dbReference>
<comment type="similarity">
    <text evidence="2">Belongs to the protein kinase superfamily. AGC Ser/Thr protein kinase family.</text>
</comment>
<comment type="subcellular location">
    <subcellularLocation>
        <location evidence="1">Cytoplasm</location>
    </subcellularLocation>
</comment>
<evidence type="ECO:0000313" key="19">
    <source>
        <dbReference type="Proteomes" id="UP000355283"/>
    </source>
</evidence>
<dbReference type="GO" id="GO:0005524">
    <property type="term" value="F:ATP binding"/>
    <property type="evidence" value="ECO:0007669"/>
    <property type="project" value="UniProtKB-UniRule"/>
</dbReference>
<accession>A0A4D9D2I0</accession>